<feature type="domain" description="Calcineurin-like phosphoesterase" evidence="1">
    <location>
        <begin position="4"/>
        <end position="193"/>
    </location>
</feature>
<dbReference type="Pfam" id="PF00149">
    <property type="entry name" value="Metallophos"/>
    <property type="match status" value="1"/>
</dbReference>
<dbReference type="InterPro" id="IPR004843">
    <property type="entry name" value="Calcineurin-like_PHP"/>
</dbReference>
<dbReference type="PANTHER" id="PTHR12905">
    <property type="entry name" value="METALLOPHOSPHOESTERASE"/>
    <property type="match status" value="1"/>
</dbReference>
<gene>
    <name evidence="2" type="ORF">PENSUB_2780</name>
</gene>
<evidence type="ECO:0000313" key="3">
    <source>
        <dbReference type="Proteomes" id="UP000186955"/>
    </source>
</evidence>
<evidence type="ECO:0000313" key="2">
    <source>
        <dbReference type="EMBL" id="OKP11708.1"/>
    </source>
</evidence>
<protein>
    <recommendedName>
        <fullName evidence="1">Calcineurin-like phosphoesterase domain-containing protein</fullName>
    </recommendedName>
</protein>
<comment type="caution">
    <text evidence="2">The sequence shown here is derived from an EMBL/GenBank/DDBJ whole genome shotgun (WGS) entry which is preliminary data.</text>
</comment>
<dbReference type="GO" id="GO:0016787">
    <property type="term" value="F:hydrolase activity"/>
    <property type="evidence" value="ECO:0007669"/>
    <property type="project" value="InterPro"/>
</dbReference>
<evidence type="ECO:0000259" key="1">
    <source>
        <dbReference type="Pfam" id="PF00149"/>
    </source>
</evidence>
<dbReference type="SUPFAM" id="SSF56300">
    <property type="entry name" value="Metallo-dependent phosphatases"/>
    <property type="match status" value="1"/>
</dbReference>
<dbReference type="PANTHER" id="PTHR12905:SF18">
    <property type="entry name" value="ESTER HYDROLASE, PUTATIVE (AFU_ORTHOLOGUE AFUA_4G03130)-RELATED"/>
    <property type="match status" value="1"/>
</dbReference>
<accession>A0A1Q5UGT9</accession>
<sequence>MIREKGDILIHAGDLTAKGTFDEIQAQLRWLSSQPHRHKIVIAGNHDILLDEDCDAKFVTRLEDGVHQRKNLDWVDIQYLQDEAITVSIPIQITDDEISQQQGQVRKIKIYGSPSTPECGTWAFQYPAIRDVWTGRVPDDTDILVVHGLPALYGDCDGETETSGEVRVKGDGYLLREIWRVRPKMVVCGHIHGAFGVSVVRHDRVQDAVDGLRMRWPEHGVLGALQRVFWSGIGTVRGVDSLKETVVVNAAFAGGAFETEDKGAIAIDFR</sequence>
<dbReference type="InterPro" id="IPR029052">
    <property type="entry name" value="Metallo-depent_PP-like"/>
</dbReference>
<dbReference type="AlphaFoldDB" id="A0A1Q5UGT9"/>
<name>A0A1Q5UGT9_9EURO</name>
<organism evidence="2 3">
    <name type="scientific">Penicillium subrubescens</name>
    <dbReference type="NCBI Taxonomy" id="1316194"/>
    <lineage>
        <taxon>Eukaryota</taxon>
        <taxon>Fungi</taxon>
        <taxon>Dikarya</taxon>
        <taxon>Ascomycota</taxon>
        <taxon>Pezizomycotina</taxon>
        <taxon>Eurotiomycetes</taxon>
        <taxon>Eurotiomycetidae</taxon>
        <taxon>Eurotiales</taxon>
        <taxon>Aspergillaceae</taxon>
        <taxon>Penicillium</taxon>
    </lineage>
</organism>
<dbReference type="Gene3D" id="3.60.21.10">
    <property type="match status" value="1"/>
</dbReference>
<proteinExistence type="predicted"/>
<dbReference type="EMBL" id="MNBE01000274">
    <property type="protein sequence ID" value="OKP11708.1"/>
    <property type="molecule type" value="Genomic_DNA"/>
</dbReference>
<reference evidence="2 3" key="1">
    <citation type="submission" date="2016-10" db="EMBL/GenBank/DDBJ databases">
        <title>Genome sequence of the ascomycete fungus Penicillium subrubescens.</title>
        <authorList>
            <person name="De Vries R.P."/>
            <person name="Peng M."/>
            <person name="Dilokpimol A."/>
            <person name="Hilden K."/>
            <person name="Makela M.R."/>
            <person name="Grigoriev I."/>
            <person name="Riley R."/>
            <person name="Granchi Z."/>
        </authorList>
    </citation>
    <scope>NUCLEOTIDE SEQUENCE [LARGE SCALE GENOMIC DNA]</scope>
    <source>
        <strain evidence="2 3">CBS 132785</strain>
    </source>
</reference>
<dbReference type="Proteomes" id="UP000186955">
    <property type="component" value="Unassembled WGS sequence"/>
</dbReference>
<dbReference type="InterPro" id="IPR051693">
    <property type="entry name" value="UPF0046_metallophosphoest"/>
</dbReference>
<keyword evidence="3" id="KW-1185">Reference proteome</keyword>